<reference evidence="2 5" key="1">
    <citation type="journal article" date="2011" name="Nature">
        <title>The Medicago genome provides insight into the evolution of rhizobial symbioses.</title>
        <authorList>
            <person name="Young N.D."/>
            <person name="Debelle F."/>
            <person name="Oldroyd G.E."/>
            <person name="Geurts R."/>
            <person name="Cannon S.B."/>
            <person name="Udvardi M.K."/>
            <person name="Benedito V.A."/>
            <person name="Mayer K.F."/>
            <person name="Gouzy J."/>
            <person name="Schoof H."/>
            <person name="Van de Peer Y."/>
            <person name="Proost S."/>
            <person name="Cook D.R."/>
            <person name="Meyers B.C."/>
            <person name="Spannagl M."/>
            <person name="Cheung F."/>
            <person name="De Mita S."/>
            <person name="Krishnakumar V."/>
            <person name="Gundlach H."/>
            <person name="Zhou S."/>
            <person name="Mudge J."/>
            <person name="Bharti A.K."/>
            <person name="Murray J.D."/>
            <person name="Naoumkina M.A."/>
            <person name="Rosen B."/>
            <person name="Silverstein K.A."/>
            <person name="Tang H."/>
            <person name="Rombauts S."/>
            <person name="Zhao P.X."/>
            <person name="Zhou P."/>
            <person name="Barbe V."/>
            <person name="Bardou P."/>
            <person name="Bechner M."/>
            <person name="Bellec A."/>
            <person name="Berger A."/>
            <person name="Berges H."/>
            <person name="Bidwell S."/>
            <person name="Bisseling T."/>
            <person name="Choisne N."/>
            <person name="Couloux A."/>
            <person name="Denny R."/>
            <person name="Deshpande S."/>
            <person name="Dai X."/>
            <person name="Doyle J.J."/>
            <person name="Dudez A.M."/>
            <person name="Farmer A.D."/>
            <person name="Fouteau S."/>
            <person name="Franken C."/>
            <person name="Gibelin C."/>
            <person name="Gish J."/>
            <person name="Goldstein S."/>
            <person name="Gonzalez A.J."/>
            <person name="Green P.J."/>
            <person name="Hallab A."/>
            <person name="Hartog M."/>
            <person name="Hua A."/>
            <person name="Humphray S.J."/>
            <person name="Jeong D.H."/>
            <person name="Jing Y."/>
            <person name="Jocker A."/>
            <person name="Kenton S.M."/>
            <person name="Kim D.J."/>
            <person name="Klee K."/>
            <person name="Lai H."/>
            <person name="Lang C."/>
            <person name="Lin S."/>
            <person name="Macmil S.L."/>
            <person name="Magdelenat G."/>
            <person name="Matthews L."/>
            <person name="McCorrison J."/>
            <person name="Monaghan E.L."/>
            <person name="Mun J.H."/>
            <person name="Najar F.Z."/>
            <person name="Nicholson C."/>
            <person name="Noirot C."/>
            <person name="O'Bleness M."/>
            <person name="Paule C.R."/>
            <person name="Poulain J."/>
            <person name="Prion F."/>
            <person name="Qin B."/>
            <person name="Qu C."/>
            <person name="Retzel E.F."/>
            <person name="Riddle C."/>
            <person name="Sallet E."/>
            <person name="Samain S."/>
            <person name="Samson N."/>
            <person name="Sanders I."/>
            <person name="Saurat O."/>
            <person name="Scarpelli C."/>
            <person name="Schiex T."/>
            <person name="Segurens B."/>
            <person name="Severin A.J."/>
            <person name="Sherrier D.J."/>
            <person name="Shi R."/>
            <person name="Sims S."/>
            <person name="Singer S.R."/>
            <person name="Sinharoy S."/>
            <person name="Sterck L."/>
            <person name="Viollet A."/>
            <person name="Wang B.B."/>
            <person name="Wang K."/>
            <person name="Wang M."/>
            <person name="Wang X."/>
            <person name="Warfsmann J."/>
            <person name="Weissenbach J."/>
            <person name="White D.D."/>
            <person name="White J.D."/>
            <person name="Wiley G.B."/>
            <person name="Wincker P."/>
            <person name="Xing Y."/>
            <person name="Yang L."/>
            <person name="Yao Z."/>
            <person name="Ying F."/>
            <person name="Zhai J."/>
            <person name="Zhou L."/>
            <person name="Zuber A."/>
            <person name="Denarie J."/>
            <person name="Dixon R.A."/>
            <person name="May G.D."/>
            <person name="Schwartz D.C."/>
            <person name="Rogers J."/>
            <person name="Quetier F."/>
            <person name="Town C.D."/>
            <person name="Roe B.A."/>
        </authorList>
    </citation>
    <scope>NUCLEOTIDE SEQUENCE [LARGE SCALE GENOMIC DNA]</scope>
    <source>
        <strain evidence="2">A17</strain>
        <strain evidence="4 5">cv. Jemalong A17</strain>
    </source>
</reference>
<dbReference type="AlphaFoldDB" id="A0A072U8L5"/>
<dbReference type="OrthoDB" id="6066220at2759"/>
<dbReference type="SUPFAM" id="SSF52047">
    <property type="entry name" value="RNI-like"/>
    <property type="match status" value="2"/>
</dbReference>
<dbReference type="Gene3D" id="3.80.10.10">
    <property type="entry name" value="Ribonuclease Inhibitor"/>
    <property type="match status" value="3"/>
</dbReference>
<dbReference type="InterPro" id="IPR006553">
    <property type="entry name" value="Leu-rich_rpt_Cys-con_subtyp"/>
</dbReference>
<evidence type="ECO:0000313" key="3">
    <source>
        <dbReference type="EMBL" id="RHN50575.1"/>
    </source>
</evidence>
<dbReference type="PANTHER" id="PTHR13318:SF106">
    <property type="entry name" value="F-BOX_LRR-REPEAT PROTEIN 2"/>
    <property type="match status" value="1"/>
</dbReference>
<accession>A0A072U8L5</accession>
<name>A0A072U8L5_MEDTR</name>
<evidence type="ECO:0000313" key="4">
    <source>
        <dbReference type="EnsemblPlants" id="KEH25433"/>
    </source>
</evidence>
<keyword evidence="5" id="KW-1185">Reference proteome</keyword>
<dbReference type="GO" id="GO:0005737">
    <property type="term" value="C:cytoplasm"/>
    <property type="evidence" value="ECO:0000318"/>
    <property type="project" value="GO_Central"/>
</dbReference>
<dbReference type="Gramene" id="rna34877">
    <property type="protein sequence ID" value="RHN50575.1"/>
    <property type="gene ID" value="gene34877"/>
</dbReference>
<dbReference type="HOGENOM" id="CLU_028145_1_1_1"/>
<gene>
    <name evidence="4" type="primary">25495710</name>
    <name evidence="2" type="ordered locus">MTR_6g022820</name>
    <name evidence="3" type="ORF">MtrunA17_Chr6g0458941</name>
</gene>
<dbReference type="InterPro" id="IPR032675">
    <property type="entry name" value="LRR_dom_sf"/>
</dbReference>
<evidence type="ECO:0000313" key="5">
    <source>
        <dbReference type="Proteomes" id="UP000002051"/>
    </source>
</evidence>
<reference evidence="2 5" key="2">
    <citation type="journal article" date="2014" name="BMC Genomics">
        <title>An improved genome release (version Mt4.0) for the model legume Medicago truncatula.</title>
        <authorList>
            <person name="Tang H."/>
            <person name="Krishnakumar V."/>
            <person name="Bidwell S."/>
            <person name="Rosen B."/>
            <person name="Chan A."/>
            <person name="Zhou S."/>
            <person name="Gentzbittel L."/>
            <person name="Childs K.L."/>
            <person name="Yandell M."/>
            <person name="Gundlach H."/>
            <person name="Mayer K.F."/>
            <person name="Schwartz D.C."/>
            <person name="Town C.D."/>
        </authorList>
    </citation>
    <scope>GENOME REANNOTATION</scope>
    <source>
        <strain evidence="2">A17</strain>
        <strain evidence="4 5">cv. Jemalong A17</strain>
    </source>
</reference>
<protein>
    <submittedName>
        <fullName evidence="3">Putative leucine-rich repeat domain, L domain-containing protein</fullName>
    </submittedName>
</protein>
<dbReference type="PANTHER" id="PTHR13318">
    <property type="entry name" value="PARTNER OF PAIRED, ISOFORM B-RELATED"/>
    <property type="match status" value="1"/>
</dbReference>
<dbReference type="KEGG" id="mtr:25495710"/>
<dbReference type="Proteomes" id="UP000265566">
    <property type="component" value="Chromosome 6"/>
</dbReference>
<dbReference type="Proteomes" id="UP000002051">
    <property type="component" value="Chromosome 6"/>
</dbReference>
<dbReference type="EMBL" id="CM001222">
    <property type="protein sequence ID" value="KEH25433.1"/>
    <property type="molecule type" value="Genomic_DNA"/>
</dbReference>
<reference evidence="4" key="3">
    <citation type="submission" date="2015-04" db="UniProtKB">
        <authorList>
            <consortium name="EnsemblPlants"/>
        </authorList>
    </citation>
    <scope>IDENTIFICATION</scope>
    <source>
        <strain evidence="4">cv. Jemalong A17</strain>
    </source>
</reference>
<feature type="region of interest" description="Disordered" evidence="1">
    <location>
        <begin position="1"/>
        <end position="25"/>
    </location>
</feature>
<sequence>MKRKRTSSLKSSQRMVSDSTSTAPTTTTISYLPDECWETIFNFIITGDDNNHSYFYPLNPSQQIKRKRTSLIKSSQKISSSTYSHIPNYDHNSRNNHYLNSLSLVSKQFLSITSRLRFSYTFYDASRTFLCRIFERFTNLNSLNLSNYHCDLDKFLREISTFPSLNITSLNISDQCNFPAYGLRAFAQNITILTSLNCSNTFLGKGGLLLIANCFPLLKELNLGHNDTSYINEFHYLLSKCRCIQHLDLNGIYFLNDLHVAELSLLLGDLVSINLSECRMLTESALFSLVRNCPSLREIKMERTNVGIGSVENFNFLTDFPPSPQLKSLCLALCQQLRDANIILFATIFPNLQMLDLNSCNGISEGICYVLRKCCKIRHLNIADCTRVKLLGMNFVVPKLEVLNMSNTRVNDETLYVISKNCSGLLQLLLELCNDVTEEGVKHVVENCTQLKEIYLGDFHISDKNRELFSRHGCLIC</sequence>
<reference evidence="3" key="4">
    <citation type="journal article" date="2018" name="Nat. Plants">
        <title>Whole-genome landscape of Medicago truncatula symbiotic genes.</title>
        <authorList>
            <person name="Pecrix Y."/>
            <person name="Gamas P."/>
            <person name="Carrere S."/>
        </authorList>
    </citation>
    <scope>NUCLEOTIDE SEQUENCE</scope>
    <source>
        <tissue evidence="3">Leaves</tissue>
    </source>
</reference>
<evidence type="ECO:0000313" key="2">
    <source>
        <dbReference type="EMBL" id="KEH25433.1"/>
    </source>
</evidence>
<dbReference type="EnsemblPlants" id="KEH25433">
    <property type="protein sequence ID" value="KEH25433"/>
    <property type="gene ID" value="MTR_6g022820"/>
</dbReference>
<dbReference type="EMBL" id="PSQE01000006">
    <property type="protein sequence ID" value="RHN50575.1"/>
    <property type="molecule type" value="Genomic_DNA"/>
</dbReference>
<organism evidence="2 5">
    <name type="scientific">Medicago truncatula</name>
    <name type="common">Barrel medic</name>
    <name type="synonym">Medicago tribuloides</name>
    <dbReference type="NCBI Taxonomy" id="3880"/>
    <lineage>
        <taxon>Eukaryota</taxon>
        <taxon>Viridiplantae</taxon>
        <taxon>Streptophyta</taxon>
        <taxon>Embryophyta</taxon>
        <taxon>Tracheophyta</taxon>
        <taxon>Spermatophyta</taxon>
        <taxon>Magnoliopsida</taxon>
        <taxon>eudicotyledons</taxon>
        <taxon>Gunneridae</taxon>
        <taxon>Pentapetalae</taxon>
        <taxon>rosids</taxon>
        <taxon>fabids</taxon>
        <taxon>Fabales</taxon>
        <taxon>Fabaceae</taxon>
        <taxon>Papilionoideae</taxon>
        <taxon>50 kb inversion clade</taxon>
        <taxon>NPAAA clade</taxon>
        <taxon>Hologalegina</taxon>
        <taxon>IRL clade</taxon>
        <taxon>Trifolieae</taxon>
        <taxon>Medicago</taxon>
    </lineage>
</organism>
<evidence type="ECO:0000256" key="1">
    <source>
        <dbReference type="SAM" id="MobiDB-lite"/>
    </source>
</evidence>
<dbReference type="SMART" id="SM00367">
    <property type="entry name" value="LRR_CC"/>
    <property type="match status" value="6"/>
</dbReference>
<proteinExistence type="predicted"/>